<accession>A0AAD2SID3</accession>
<gene>
    <name evidence="1" type="ORF">KY227_003989</name>
</gene>
<evidence type="ECO:0000313" key="1">
    <source>
        <dbReference type="EMBL" id="EHT9940869.1"/>
    </source>
</evidence>
<dbReference type="EMBL" id="ABBJDF010000025">
    <property type="protein sequence ID" value="EHT9940869.1"/>
    <property type="molecule type" value="Genomic_DNA"/>
</dbReference>
<comment type="caution">
    <text evidence="1">The sequence shown here is derived from an EMBL/GenBank/DDBJ whole genome shotgun (WGS) entry which is preliminary data.</text>
</comment>
<dbReference type="AlphaFoldDB" id="A0AAD2SID3"/>
<organism evidence="1">
    <name type="scientific">Citrobacter freundii</name>
    <dbReference type="NCBI Taxonomy" id="546"/>
    <lineage>
        <taxon>Bacteria</taxon>
        <taxon>Pseudomonadati</taxon>
        <taxon>Pseudomonadota</taxon>
        <taxon>Gammaproteobacteria</taxon>
        <taxon>Enterobacterales</taxon>
        <taxon>Enterobacteriaceae</taxon>
        <taxon>Citrobacter</taxon>
        <taxon>Citrobacter freundii complex</taxon>
    </lineage>
</organism>
<reference evidence="1" key="1">
    <citation type="submission" date="2021-07" db="EMBL/GenBank/DDBJ databases">
        <authorList>
            <consortium name="Clinical and Environmental Microbiology Branch: Whole genome sequencing antimicrobial resistance pathogens in the healthcare setting"/>
        </authorList>
    </citation>
    <scope>NUCLEOTIDE SEQUENCE</scope>
    <source>
        <strain evidence="1">2021DK-00049</strain>
    </source>
</reference>
<protein>
    <submittedName>
        <fullName evidence="1">Uncharacterized protein</fullName>
    </submittedName>
</protein>
<sequence>MQVAWWAWQAAETDMAVQLANAESKCRDLAGVAAEHAALKKAADFATAPDMWIEQADGMLDYRYCEWYVDVLKAAMETPATDAFLAEVQASSRNEGINYAASRLAAAYNHGFIDKPLAEVSDVVRMILDAKDELANATIPPADGLSGEYAEKSLAEFAAQIRKGAAL</sequence>
<proteinExistence type="predicted"/>
<name>A0AAD2SID3_CITFR</name>